<name>A0A0E9XER0_ANGAN</name>
<protein>
    <submittedName>
        <fullName evidence="1">Uncharacterized protein</fullName>
    </submittedName>
</protein>
<dbReference type="AlphaFoldDB" id="A0A0E9XER0"/>
<sequence>MESVPLETVSLLRLSKPGEVVSVGNADPWSTSAIFASNNQVSINCVEKRVRLHNICLLKYQTRLL</sequence>
<reference evidence="1" key="1">
    <citation type="submission" date="2014-11" db="EMBL/GenBank/DDBJ databases">
        <authorList>
            <person name="Amaro Gonzalez C."/>
        </authorList>
    </citation>
    <scope>NUCLEOTIDE SEQUENCE</scope>
</reference>
<reference evidence="1" key="2">
    <citation type="journal article" date="2015" name="Fish Shellfish Immunol.">
        <title>Early steps in the European eel (Anguilla anguilla)-Vibrio vulnificus interaction in the gills: Role of the RtxA13 toxin.</title>
        <authorList>
            <person name="Callol A."/>
            <person name="Pajuelo D."/>
            <person name="Ebbesson L."/>
            <person name="Teles M."/>
            <person name="MacKenzie S."/>
            <person name="Amaro C."/>
        </authorList>
    </citation>
    <scope>NUCLEOTIDE SEQUENCE</scope>
</reference>
<evidence type="ECO:0000313" key="1">
    <source>
        <dbReference type="EMBL" id="JAI00927.1"/>
    </source>
</evidence>
<organism evidence="1">
    <name type="scientific">Anguilla anguilla</name>
    <name type="common">European freshwater eel</name>
    <name type="synonym">Muraena anguilla</name>
    <dbReference type="NCBI Taxonomy" id="7936"/>
    <lineage>
        <taxon>Eukaryota</taxon>
        <taxon>Metazoa</taxon>
        <taxon>Chordata</taxon>
        <taxon>Craniata</taxon>
        <taxon>Vertebrata</taxon>
        <taxon>Euteleostomi</taxon>
        <taxon>Actinopterygii</taxon>
        <taxon>Neopterygii</taxon>
        <taxon>Teleostei</taxon>
        <taxon>Anguilliformes</taxon>
        <taxon>Anguillidae</taxon>
        <taxon>Anguilla</taxon>
    </lineage>
</organism>
<proteinExistence type="predicted"/>
<dbReference type="EMBL" id="GBXM01007651">
    <property type="protein sequence ID" value="JAI00927.1"/>
    <property type="molecule type" value="Transcribed_RNA"/>
</dbReference>
<accession>A0A0E9XER0</accession>